<organism evidence="3 4">
    <name type="scientific">Stigmatella erecta</name>
    <dbReference type="NCBI Taxonomy" id="83460"/>
    <lineage>
        <taxon>Bacteria</taxon>
        <taxon>Pseudomonadati</taxon>
        <taxon>Myxococcota</taxon>
        <taxon>Myxococcia</taxon>
        <taxon>Myxococcales</taxon>
        <taxon>Cystobacterineae</taxon>
        <taxon>Archangiaceae</taxon>
        <taxon>Stigmatella</taxon>
    </lineage>
</organism>
<evidence type="ECO:0000256" key="1">
    <source>
        <dbReference type="SAM" id="MobiDB-lite"/>
    </source>
</evidence>
<dbReference type="Proteomes" id="UP000199181">
    <property type="component" value="Unassembled WGS sequence"/>
</dbReference>
<feature type="chain" id="PRO_5011795409" description="Outer membrane protein beta-barrel domain-containing protein" evidence="2">
    <location>
        <begin position="26"/>
        <end position="275"/>
    </location>
</feature>
<feature type="compositionally biased region" description="Basic and acidic residues" evidence="1">
    <location>
        <begin position="55"/>
        <end position="65"/>
    </location>
</feature>
<evidence type="ECO:0008006" key="5">
    <source>
        <dbReference type="Google" id="ProtNLM"/>
    </source>
</evidence>
<reference evidence="4" key="1">
    <citation type="submission" date="2016-10" db="EMBL/GenBank/DDBJ databases">
        <authorList>
            <person name="Varghese N."/>
            <person name="Submissions S."/>
        </authorList>
    </citation>
    <scope>NUCLEOTIDE SEQUENCE [LARGE SCALE GENOMIC DNA]</scope>
    <source>
        <strain evidence="4">DSM 16858</strain>
    </source>
</reference>
<dbReference type="RefSeq" id="WP_093520167.1">
    <property type="nucleotide sequence ID" value="NZ_FOIJ01000006.1"/>
</dbReference>
<feature type="compositionally biased region" description="Acidic residues" evidence="1">
    <location>
        <begin position="44"/>
        <end position="54"/>
    </location>
</feature>
<proteinExistence type="predicted"/>
<feature type="compositionally biased region" description="Basic and acidic residues" evidence="1">
    <location>
        <begin position="26"/>
        <end position="38"/>
    </location>
</feature>
<accession>A0A1I0IJX1</accession>
<evidence type="ECO:0000313" key="3">
    <source>
        <dbReference type="EMBL" id="SET96550.1"/>
    </source>
</evidence>
<protein>
    <recommendedName>
        <fullName evidence="5">Outer membrane protein beta-barrel domain-containing protein</fullName>
    </recommendedName>
</protein>
<gene>
    <name evidence="3" type="ORF">SAMN05443639_10672</name>
</gene>
<keyword evidence="2" id="KW-0732">Signal</keyword>
<feature type="signal peptide" evidence="2">
    <location>
        <begin position="1"/>
        <end position="25"/>
    </location>
</feature>
<sequence>MFHLRNVLCAVTLLGLMFSAPEAEARFGKRSKGEKTHEASPVGSDDDDDDDDDKHDDHSGSHRDSGSAVDAVANLLFFVADVASASHQADVTSSEVRAVAPRGSRSNVRLGVDGNILGSGGGANLFLAIEAQRMGLDGRLMLMSLPTDDGTSGTDELSVGTVHLTYALVAHERLRLRLEGGLGFATAPDMAAVGPSFGLTLDACLLGPFDLELRAQVTPFPYQQLDAQAGLALHLNVLVLRAGWRGLYLDDAGFVDGVSHQDTLTGPYLGVGLTF</sequence>
<evidence type="ECO:0000313" key="4">
    <source>
        <dbReference type="Proteomes" id="UP000199181"/>
    </source>
</evidence>
<evidence type="ECO:0000256" key="2">
    <source>
        <dbReference type="SAM" id="SignalP"/>
    </source>
</evidence>
<keyword evidence="4" id="KW-1185">Reference proteome</keyword>
<dbReference type="EMBL" id="FOIJ01000006">
    <property type="protein sequence ID" value="SET96550.1"/>
    <property type="molecule type" value="Genomic_DNA"/>
</dbReference>
<feature type="region of interest" description="Disordered" evidence="1">
    <location>
        <begin position="26"/>
        <end position="66"/>
    </location>
</feature>
<name>A0A1I0IJX1_9BACT</name>
<dbReference type="AlphaFoldDB" id="A0A1I0IJX1"/>